<dbReference type="EMBL" id="SNRW01007413">
    <property type="protein sequence ID" value="KAA6381283.1"/>
    <property type="molecule type" value="Genomic_DNA"/>
</dbReference>
<evidence type="ECO:0000256" key="2">
    <source>
        <dbReference type="SAM" id="MobiDB-lite"/>
    </source>
</evidence>
<evidence type="ECO:0000313" key="3">
    <source>
        <dbReference type="EMBL" id="KAA6381283.1"/>
    </source>
</evidence>
<evidence type="ECO:0000256" key="1">
    <source>
        <dbReference type="SAM" id="Coils"/>
    </source>
</evidence>
<organism evidence="3 4">
    <name type="scientific">Streblomastix strix</name>
    <dbReference type="NCBI Taxonomy" id="222440"/>
    <lineage>
        <taxon>Eukaryota</taxon>
        <taxon>Metamonada</taxon>
        <taxon>Preaxostyla</taxon>
        <taxon>Oxymonadida</taxon>
        <taxon>Streblomastigidae</taxon>
        <taxon>Streblomastix</taxon>
    </lineage>
</organism>
<dbReference type="Proteomes" id="UP000324800">
    <property type="component" value="Unassembled WGS sequence"/>
</dbReference>
<keyword evidence="1" id="KW-0175">Coiled coil</keyword>
<dbReference type="AlphaFoldDB" id="A0A5J4VFR3"/>
<protein>
    <submittedName>
        <fullName evidence="3">Uncharacterized protein</fullName>
    </submittedName>
</protein>
<feature type="compositionally biased region" description="Basic and acidic residues" evidence="2">
    <location>
        <begin position="25"/>
        <end position="40"/>
    </location>
</feature>
<feature type="region of interest" description="Disordered" evidence="2">
    <location>
        <begin position="16"/>
        <end position="40"/>
    </location>
</feature>
<feature type="coiled-coil region" evidence="1">
    <location>
        <begin position="120"/>
        <end position="147"/>
    </location>
</feature>
<gene>
    <name evidence="3" type="ORF">EZS28_023190</name>
</gene>
<reference evidence="3 4" key="1">
    <citation type="submission" date="2019-03" db="EMBL/GenBank/DDBJ databases">
        <title>Single cell metagenomics reveals metabolic interactions within the superorganism composed of flagellate Streblomastix strix and complex community of Bacteroidetes bacteria on its surface.</title>
        <authorList>
            <person name="Treitli S.C."/>
            <person name="Kolisko M."/>
            <person name="Husnik F."/>
            <person name="Keeling P."/>
            <person name="Hampl V."/>
        </authorList>
    </citation>
    <scope>NUCLEOTIDE SEQUENCE [LARGE SCALE GENOMIC DNA]</scope>
    <source>
        <strain evidence="3">ST1C</strain>
    </source>
</reference>
<comment type="caution">
    <text evidence="3">The sequence shown here is derived from an EMBL/GenBank/DDBJ whole genome shotgun (WGS) entry which is preliminary data.</text>
</comment>
<proteinExistence type="predicted"/>
<accession>A0A5J4VFR3</accession>
<evidence type="ECO:0000313" key="4">
    <source>
        <dbReference type="Proteomes" id="UP000324800"/>
    </source>
</evidence>
<sequence>MMEELERLQKEEKHRIQQIINAQKEAAEKEAKQRAERERAENEEVQAVAEVLRMKRIEQAKEAMLEARLFAFRNVQNLKQTRAAFAGLSAYAQRRIRQRSMVNDCVRQRIMQRYINIWRVSLWEEKKKNQERIKREEEKNWQKFEEEQNPIADSLRMKHLKRFGFKLFVLGVKKQKDENKIAEVHNQ</sequence>
<name>A0A5J4VFR3_9EUKA</name>